<organism evidence="1 2">
    <name type="scientific">Amazona aestiva</name>
    <name type="common">Blue-fronted Amazon parrot</name>
    <dbReference type="NCBI Taxonomy" id="12930"/>
    <lineage>
        <taxon>Eukaryota</taxon>
        <taxon>Metazoa</taxon>
        <taxon>Chordata</taxon>
        <taxon>Craniata</taxon>
        <taxon>Vertebrata</taxon>
        <taxon>Euteleostomi</taxon>
        <taxon>Archelosauria</taxon>
        <taxon>Archosauria</taxon>
        <taxon>Dinosauria</taxon>
        <taxon>Saurischia</taxon>
        <taxon>Theropoda</taxon>
        <taxon>Coelurosauria</taxon>
        <taxon>Aves</taxon>
        <taxon>Neognathae</taxon>
        <taxon>Neoaves</taxon>
        <taxon>Telluraves</taxon>
        <taxon>Australaves</taxon>
        <taxon>Psittaciformes</taxon>
        <taxon>Psittacidae</taxon>
        <taxon>Amazona</taxon>
    </lineage>
</organism>
<comment type="caution">
    <text evidence="1">The sequence shown here is derived from an EMBL/GenBank/DDBJ whole genome shotgun (WGS) entry which is preliminary data.</text>
</comment>
<accession>A0A0Q3LVP1</accession>
<name>A0A0Q3LVP1_AMAAE</name>
<protein>
    <submittedName>
        <fullName evidence="1">Uncharacterized protein</fullName>
    </submittedName>
</protein>
<evidence type="ECO:0000313" key="1">
    <source>
        <dbReference type="EMBL" id="KQK74541.1"/>
    </source>
</evidence>
<sequence>MNRVSARYRWNKDWVYQEEWHNRPCQHEFSWDEDLLVDPEPGFPGLLLLCYRQAISFGEIQVEDVKMMFSSTDITSTAAWQYAIS</sequence>
<dbReference type="AlphaFoldDB" id="A0A0Q3LVP1"/>
<dbReference type="Proteomes" id="UP000051836">
    <property type="component" value="Unassembled WGS sequence"/>
</dbReference>
<proteinExistence type="predicted"/>
<dbReference type="EMBL" id="LMAW01003034">
    <property type="protein sequence ID" value="KQK74541.1"/>
    <property type="molecule type" value="Genomic_DNA"/>
</dbReference>
<keyword evidence="2" id="KW-1185">Reference proteome</keyword>
<gene>
    <name evidence="1" type="ORF">AAES_157290</name>
</gene>
<evidence type="ECO:0000313" key="2">
    <source>
        <dbReference type="Proteomes" id="UP000051836"/>
    </source>
</evidence>
<reference evidence="1 2" key="1">
    <citation type="submission" date="2015-10" db="EMBL/GenBank/DDBJ databases">
        <authorList>
            <person name="Gilbert D.G."/>
        </authorList>
    </citation>
    <scope>NUCLEOTIDE SEQUENCE [LARGE SCALE GENOMIC DNA]</scope>
    <source>
        <strain evidence="1">FVVF132</strain>
    </source>
</reference>